<dbReference type="EMBL" id="CM000129">
    <property type="protein sequence ID" value="EEC77558.1"/>
    <property type="molecule type" value="Genomic_DNA"/>
</dbReference>
<keyword evidence="3" id="KW-1185">Reference proteome</keyword>
<proteinExistence type="predicted"/>
<sequence length="223" mass="23643">MPFAPEAHSRAAHELSCGGRSAPPKSPARTGAKRKQQGGLPPEHEGRRTSRRDDGAAAVNQPPSGEGRLGGRGRARSPGLWRRIGRTVEPVASSRVVRAWDPAGARGSAGGVGEQRAAGRSRFCRKEGGGGRGSGWGGVECAERTKSPTAGDVADLGRRATGRNGVESETVEADPITHSEEQNNEEEEEDSDKDEEDSESDGAEYMDTDDDNNTESDEDTYDS</sequence>
<gene>
    <name evidence="2" type="ORF">OsI_16483</name>
</gene>
<feature type="region of interest" description="Disordered" evidence="1">
    <location>
        <begin position="102"/>
        <end position="223"/>
    </location>
</feature>
<feature type="region of interest" description="Disordered" evidence="1">
    <location>
        <begin position="1"/>
        <end position="81"/>
    </location>
</feature>
<reference evidence="2 3" key="1">
    <citation type="journal article" date="2005" name="PLoS Biol.">
        <title>The genomes of Oryza sativa: a history of duplications.</title>
        <authorList>
            <person name="Yu J."/>
            <person name="Wang J."/>
            <person name="Lin W."/>
            <person name="Li S."/>
            <person name="Li H."/>
            <person name="Zhou J."/>
            <person name="Ni P."/>
            <person name="Dong W."/>
            <person name="Hu S."/>
            <person name="Zeng C."/>
            <person name="Zhang J."/>
            <person name="Zhang Y."/>
            <person name="Li R."/>
            <person name="Xu Z."/>
            <person name="Li S."/>
            <person name="Li X."/>
            <person name="Zheng H."/>
            <person name="Cong L."/>
            <person name="Lin L."/>
            <person name="Yin J."/>
            <person name="Geng J."/>
            <person name="Li G."/>
            <person name="Shi J."/>
            <person name="Liu J."/>
            <person name="Lv H."/>
            <person name="Li J."/>
            <person name="Wang J."/>
            <person name="Deng Y."/>
            <person name="Ran L."/>
            <person name="Shi X."/>
            <person name="Wang X."/>
            <person name="Wu Q."/>
            <person name="Li C."/>
            <person name="Ren X."/>
            <person name="Wang J."/>
            <person name="Wang X."/>
            <person name="Li D."/>
            <person name="Liu D."/>
            <person name="Zhang X."/>
            <person name="Ji Z."/>
            <person name="Zhao W."/>
            <person name="Sun Y."/>
            <person name="Zhang Z."/>
            <person name="Bao J."/>
            <person name="Han Y."/>
            <person name="Dong L."/>
            <person name="Ji J."/>
            <person name="Chen P."/>
            <person name="Wu S."/>
            <person name="Liu J."/>
            <person name="Xiao Y."/>
            <person name="Bu D."/>
            <person name="Tan J."/>
            <person name="Yang L."/>
            <person name="Ye C."/>
            <person name="Zhang J."/>
            <person name="Xu J."/>
            <person name="Zhou Y."/>
            <person name="Yu Y."/>
            <person name="Zhang B."/>
            <person name="Zhuang S."/>
            <person name="Wei H."/>
            <person name="Liu B."/>
            <person name="Lei M."/>
            <person name="Yu H."/>
            <person name="Li Y."/>
            <person name="Xu H."/>
            <person name="Wei S."/>
            <person name="He X."/>
            <person name="Fang L."/>
            <person name="Zhang Z."/>
            <person name="Zhang Y."/>
            <person name="Huang X."/>
            <person name="Su Z."/>
            <person name="Tong W."/>
            <person name="Li J."/>
            <person name="Tong Z."/>
            <person name="Li S."/>
            <person name="Ye J."/>
            <person name="Wang L."/>
            <person name="Fang L."/>
            <person name="Lei T."/>
            <person name="Chen C."/>
            <person name="Chen H."/>
            <person name="Xu Z."/>
            <person name="Li H."/>
            <person name="Huang H."/>
            <person name="Zhang F."/>
            <person name="Xu H."/>
            <person name="Li N."/>
            <person name="Zhao C."/>
            <person name="Li S."/>
            <person name="Dong L."/>
            <person name="Huang Y."/>
            <person name="Li L."/>
            <person name="Xi Y."/>
            <person name="Qi Q."/>
            <person name="Li W."/>
            <person name="Zhang B."/>
            <person name="Hu W."/>
            <person name="Zhang Y."/>
            <person name="Tian X."/>
            <person name="Jiao Y."/>
            <person name="Liang X."/>
            <person name="Jin J."/>
            <person name="Gao L."/>
            <person name="Zheng W."/>
            <person name="Hao B."/>
            <person name="Liu S."/>
            <person name="Wang W."/>
            <person name="Yuan L."/>
            <person name="Cao M."/>
            <person name="McDermott J."/>
            <person name="Samudrala R."/>
            <person name="Wang J."/>
            <person name="Wong G.K."/>
            <person name="Yang H."/>
        </authorList>
    </citation>
    <scope>NUCLEOTIDE SEQUENCE [LARGE SCALE GENOMIC DNA]</scope>
    <source>
        <strain evidence="3">cv. 93-11</strain>
    </source>
</reference>
<organism evidence="2 3">
    <name type="scientific">Oryza sativa subsp. indica</name>
    <name type="common">Rice</name>
    <dbReference type="NCBI Taxonomy" id="39946"/>
    <lineage>
        <taxon>Eukaryota</taxon>
        <taxon>Viridiplantae</taxon>
        <taxon>Streptophyta</taxon>
        <taxon>Embryophyta</taxon>
        <taxon>Tracheophyta</taxon>
        <taxon>Spermatophyta</taxon>
        <taxon>Magnoliopsida</taxon>
        <taxon>Liliopsida</taxon>
        <taxon>Poales</taxon>
        <taxon>Poaceae</taxon>
        <taxon>BOP clade</taxon>
        <taxon>Oryzoideae</taxon>
        <taxon>Oryzeae</taxon>
        <taxon>Oryzinae</taxon>
        <taxon>Oryza</taxon>
        <taxon>Oryza sativa</taxon>
    </lineage>
</organism>
<evidence type="ECO:0000313" key="2">
    <source>
        <dbReference type="EMBL" id="EEC77558.1"/>
    </source>
</evidence>
<accession>B8AR91</accession>
<dbReference type="Proteomes" id="UP000007015">
    <property type="component" value="Chromosome 4"/>
</dbReference>
<evidence type="ECO:0000313" key="3">
    <source>
        <dbReference type="Proteomes" id="UP000007015"/>
    </source>
</evidence>
<evidence type="ECO:0000256" key="1">
    <source>
        <dbReference type="SAM" id="MobiDB-lite"/>
    </source>
</evidence>
<protein>
    <submittedName>
        <fullName evidence="2">Uncharacterized protein</fullName>
    </submittedName>
</protein>
<name>B8AR91_ORYSI</name>
<feature type="compositionally biased region" description="Acidic residues" evidence="1">
    <location>
        <begin position="182"/>
        <end position="223"/>
    </location>
</feature>
<dbReference type="HOGENOM" id="CLU_1241849_0_0_1"/>
<dbReference type="OMA" id="WGGVECA"/>
<dbReference type="Gramene" id="BGIOSGA016692-TA">
    <property type="protein sequence ID" value="BGIOSGA016692-PA"/>
    <property type="gene ID" value="BGIOSGA016692"/>
</dbReference>
<feature type="compositionally biased region" description="Basic and acidic residues" evidence="1">
    <location>
        <begin position="42"/>
        <end position="55"/>
    </location>
</feature>
<dbReference type="AlphaFoldDB" id="B8AR91"/>